<evidence type="ECO:0000256" key="1">
    <source>
        <dbReference type="SAM" id="MobiDB-lite"/>
    </source>
</evidence>
<feature type="compositionally biased region" description="Basic and acidic residues" evidence="1">
    <location>
        <begin position="92"/>
        <end position="105"/>
    </location>
</feature>
<comment type="caution">
    <text evidence="2">The sequence shown here is derived from an EMBL/GenBank/DDBJ whole genome shotgun (WGS) entry which is preliminary data.</text>
</comment>
<feature type="compositionally biased region" description="Basic and acidic residues" evidence="1">
    <location>
        <begin position="20"/>
        <end position="36"/>
    </location>
</feature>
<evidence type="ECO:0000313" key="2">
    <source>
        <dbReference type="EMBL" id="GCC38926.1"/>
    </source>
</evidence>
<name>A0A401T8D1_CHIPU</name>
<sequence>MERRFINSIQALELFTDSPELGRELGSKQGPEHQLEWEQEPEQGLVWEQEPEQDLEWEQEPEQDLEWEQEPEQDLEWEQEPEQDLVWEQEQDPEHLHQMKSHQTDRTAGVPIVGEAHHSLQGLGDDTPTLSQSGTLVRTECPNQSDTPPQ</sequence>
<gene>
    <name evidence="2" type="ORF">chiPu_0022802</name>
</gene>
<reference evidence="2 3" key="1">
    <citation type="journal article" date="2018" name="Nat. Ecol. Evol.">
        <title>Shark genomes provide insights into elasmobranch evolution and the origin of vertebrates.</title>
        <authorList>
            <person name="Hara Y"/>
            <person name="Yamaguchi K"/>
            <person name="Onimaru K"/>
            <person name="Kadota M"/>
            <person name="Koyanagi M"/>
            <person name="Keeley SD"/>
            <person name="Tatsumi K"/>
            <person name="Tanaka K"/>
            <person name="Motone F"/>
            <person name="Kageyama Y"/>
            <person name="Nozu R"/>
            <person name="Adachi N"/>
            <person name="Nishimura O"/>
            <person name="Nakagawa R"/>
            <person name="Tanegashima C"/>
            <person name="Kiyatake I"/>
            <person name="Matsumoto R"/>
            <person name="Murakumo K"/>
            <person name="Nishida K"/>
            <person name="Terakita A"/>
            <person name="Kuratani S"/>
            <person name="Sato K"/>
            <person name="Hyodo S Kuraku.S."/>
        </authorList>
    </citation>
    <scope>NUCLEOTIDE SEQUENCE [LARGE SCALE GENOMIC DNA]</scope>
</reference>
<evidence type="ECO:0000313" key="3">
    <source>
        <dbReference type="Proteomes" id="UP000287033"/>
    </source>
</evidence>
<accession>A0A401T8D1</accession>
<feature type="compositionally biased region" description="Acidic residues" evidence="1">
    <location>
        <begin position="49"/>
        <end position="91"/>
    </location>
</feature>
<feature type="region of interest" description="Disordered" evidence="1">
    <location>
        <begin position="16"/>
        <end position="150"/>
    </location>
</feature>
<keyword evidence="3" id="KW-1185">Reference proteome</keyword>
<protein>
    <submittedName>
        <fullName evidence="2">Uncharacterized protein</fullName>
    </submittedName>
</protein>
<feature type="non-terminal residue" evidence="2">
    <location>
        <position position="150"/>
    </location>
</feature>
<dbReference type="AlphaFoldDB" id="A0A401T8D1"/>
<organism evidence="2 3">
    <name type="scientific">Chiloscyllium punctatum</name>
    <name type="common">Brownbanded bambooshark</name>
    <name type="synonym">Hemiscyllium punctatum</name>
    <dbReference type="NCBI Taxonomy" id="137246"/>
    <lineage>
        <taxon>Eukaryota</taxon>
        <taxon>Metazoa</taxon>
        <taxon>Chordata</taxon>
        <taxon>Craniata</taxon>
        <taxon>Vertebrata</taxon>
        <taxon>Chondrichthyes</taxon>
        <taxon>Elasmobranchii</taxon>
        <taxon>Galeomorphii</taxon>
        <taxon>Galeoidea</taxon>
        <taxon>Orectolobiformes</taxon>
        <taxon>Hemiscylliidae</taxon>
        <taxon>Chiloscyllium</taxon>
    </lineage>
</organism>
<dbReference type="EMBL" id="BEZZ01011397">
    <property type="protein sequence ID" value="GCC38926.1"/>
    <property type="molecule type" value="Genomic_DNA"/>
</dbReference>
<proteinExistence type="predicted"/>
<dbReference type="Proteomes" id="UP000287033">
    <property type="component" value="Unassembled WGS sequence"/>
</dbReference>
<feature type="compositionally biased region" description="Polar residues" evidence="1">
    <location>
        <begin position="128"/>
        <end position="150"/>
    </location>
</feature>